<name>A0A9Q1QGD4_9CARY</name>
<dbReference type="EMBL" id="JAKOGI010000174">
    <property type="protein sequence ID" value="KAJ8441177.1"/>
    <property type="molecule type" value="Genomic_DNA"/>
</dbReference>
<dbReference type="Proteomes" id="UP001153076">
    <property type="component" value="Unassembled WGS sequence"/>
</dbReference>
<proteinExistence type="predicted"/>
<reference evidence="1" key="1">
    <citation type="submission" date="2022-04" db="EMBL/GenBank/DDBJ databases">
        <title>Carnegiea gigantea Genome sequencing and assembly v2.</title>
        <authorList>
            <person name="Copetti D."/>
            <person name="Sanderson M.J."/>
            <person name="Burquez A."/>
            <person name="Wojciechowski M.F."/>
        </authorList>
    </citation>
    <scope>NUCLEOTIDE SEQUENCE</scope>
    <source>
        <strain evidence="1">SGP5-SGP5p</strain>
        <tissue evidence="1">Aerial part</tissue>
    </source>
</reference>
<protein>
    <submittedName>
        <fullName evidence="1">Uncharacterized protein</fullName>
    </submittedName>
</protein>
<organism evidence="1 2">
    <name type="scientific">Carnegiea gigantea</name>
    <dbReference type="NCBI Taxonomy" id="171969"/>
    <lineage>
        <taxon>Eukaryota</taxon>
        <taxon>Viridiplantae</taxon>
        <taxon>Streptophyta</taxon>
        <taxon>Embryophyta</taxon>
        <taxon>Tracheophyta</taxon>
        <taxon>Spermatophyta</taxon>
        <taxon>Magnoliopsida</taxon>
        <taxon>eudicotyledons</taxon>
        <taxon>Gunneridae</taxon>
        <taxon>Pentapetalae</taxon>
        <taxon>Caryophyllales</taxon>
        <taxon>Cactineae</taxon>
        <taxon>Cactaceae</taxon>
        <taxon>Cactoideae</taxon>
        <taxon>Echinocereeae</taxon>
        <taxon>Carnegiea</taxon>
    </lineage>
</organism>
<dbReference type="AlphaFoldDB" id="A0A9Q1QGD4"/>
<sequence>MEIWGEKSKELLTSSITEIAHLKNEKVLKNEKSSASLPIMPNCPDFAYKSAGHVLVIDARPTKHWRPAIMLSNVEFHPVWERTHQSGVLGSLFVEPSQPRVLSPWSPPIVHLGLRHQDQFHHDVQLLSSSHKLLEEFDTVLSVRPKTGKVTRQEKITHPRMFLLLLLQKARSNVLNVNEALQMDGESWGWFSRHDNLRMVRGELDANALVISSRSNIT</sequence>
<evidence type="ECO:0000313" key="2">
    <source>
        <dbReference type="Proteomes" id="UP001153076"/>
    </source>
</evidence>
<accession>A0A9Q1QGD4</accession>
<comment type="caution">
    <text evidence="1">The sequence shown here is derived from an EMBL/GenBank/DDBJ whole genome shotgun (WGS) entry which is preliminary data.</text>
</comment>
<keyword evidence="2" id="KW-1185">Reference proteome</keyword>
<gene>
    <name evidence="1" type="ORF">Cgig2_024906</name>
</gene>
<evidence type="ECO:0000313" key="1">
    <source>
        <dbReference type="EMBL" id="KAJ8441177.1"/>
    </source>
</evidence>